<name>M1XLG9_NATM8</name>
<dbReference type="HOGENOM" id="CLU_015660_0_0_2"/>
<organism evidence="1 2">
    <name type="scientific">Natronomonas moolapensis (strain DSM 18674 / CECT 7526 / JCM 14361 / 8.8.11)</name>
    <dbReference type="NCBI Taxonomy" id="268739"/>
    <lineage>
        <taxon>Archaea</taxon>
        <taxon>Methanobacteriati</taxon>
        <taxon>Methanobacteriota</taxon>
        <taxon>Stenosarchaea group</taxon>
        <taxon>Halobacteria</taxon>
        <taxon>Halobacteriales</taxon>
        <taxon>Natronomonadaceae</taxon>
        <taxon>Natronomonas</taxon>
    </lineage>
</organism>
<dbReference type="RefSeq" id="WP_015410432.1">
    <property type="nucleotide sequence ID" value="NC_020388.1"/>
</dbReference>
<dbReference type="Proteomes" id="UP000011867">
    <property type="component" value="Chromosome"/>
</dbReference>
<dbReference type="AlphaFoldDB" id="M1XLG9"/>
<dbReference type="GeneID" id="14652997"/>
<protein>
    <submittedName>
        <fullName evidence="1">Probable secreted glycoprotein</fullName>
    </submittedName>
</protein>
<reference evidence="1 2" key="1">
    <citation type="journal article" date="2013" name="Genome Announc.">
        <title>Genome of the haloarchaeon Natronomonas moolapensis, a neutrophilic member of a previously haloalkaliphilic genus.</title>
        <authorList>
            <person name="Dyall-Smith M.L."/>
            <person name="Pfeiffer F."/>
            <person name="Oberwinkler T."/>
            <person name="Klee K."/>
            <person name="Rampp M."/>
            <person name="Palm P."/>
            <person name="Gross K."/>
            <person name="Schuster S.C."/>
            <person name="Oesterhelt D."/>
        </authorList>
    </citation>
    <scope>NUCLEOTIDE SEQUENCE [LARGE SCALE GENOMIC DNA]</scope>
    <source>
        <strain evidence="2">DSM 18674 / JCM 14361 / 8.8.11</strain>
    </source>
</reference>
<keyword evidence="2" id="KW-1185">Reference proteome</keyword>
<dbReference type="STRING" id="268739.Nmlp_3572"/>
<dbReference type="OrthoDB" id="271491at2157"/>
<sequence>MGARPVVVFALVVGCLLGAVVAAPGAAAEPIDLENGLSESDTDDRIDVETRLSIPDSTVELEITIPAGTDVTDATGFERVDDRTYAWTESTATPSLEYEYDATVSGSHRGREGLTFVANDEWALVRTPSVGVSWRSTDTDSELVRTNTVDGEGVASTHMAYLGAYTEHTGSAAGQTFRLVVPEAAALRGDPEAILAALEAAAERLSVGPRPDVFAVAAPTAGQSWGPAGVQRGPGGDFWVRDTEALGTVENTWIHEYVHTRQRYATTDATRWTTEGMAEYYAALLAYEAGDVRYATFRDRLERGTDPGYDGVRLADPGTWAETTADYERGAQLFAHLDRRLRADADTSLDAVVAGVNRRGAELTQRRFLDAIGSAGDAEVRSDAERYTETTAAPPIASRSEHVAAFGGPDVRYSIAGTTVSGSYRTGTLDSPALVVGETLELDVVAENVGTETGEFEAELRVDGEAVAVREGRLDPGASATLRFAREFDAAGEFDLSVGPERTTVTVEEPAGIEVVGLETMPAAPMAGEAVTLRATVASAADRPAAGEVTFVVDAEAVAIEPVRVGEGTATVETTVPFEESGEYAVSAGGQRATVTVGGDAASPGTDPTGIGSHPGFGPGVALVAVLLALAAAGRNEL</sequence>
<gene>
    <name evidence="1" type="ordered locus">Nmlp_3572</name>
</gene>
<dbReference type="EMBL" id="HF582854">
    <property type="protein sequence ID" value="CCQ37695.1"/>
    <property type="molecule type" value="Genomic_DNA"/>
</dbReference>
<dbReference type="InterPro" id="IPR013783">
    <property type="entry name" value="Ig-like_fold"/>
</dbReference>
<dbReference type="Gene3D" id="2.60.40.10">
    <property type="entry name" value="Immunoglobulins"/>
    <property type="match status" value="2"/>
</dbReference>
<proteinExistence type="predicted"/>
<accession>M1XLG9</accession>
<dbReference type="PROSITE" id="PS51257">
    <property type="entry name" value="PROKAR_LIPOPROTEIN"/>
    <property type="match status" value="1"/>
</dbReference>
<evidence type="ECO:0000313" key="2">
    <source>
        <dbReference type="Proteomes" id="UP000011867"/>
    </source>
</evidence>
<evidence type="ECO:0000313" key="1">
    <source>
        <dbReference type="EMBL" id="CCQ37695.1"/>
    </source>
</evidence>
<dbReference type="KEGG" id="nmo:Nmlp_3572"/>
<dbReference type="eggNOG" id="arCOG06334">
    <property type="taxonomic scope" value="Archaea"/>
</dbReference>